<dbReference type="CDD" id="cd03360">
    <property type="entry name" value="LbH_AT_putative"/>
    <property type="match status" value="1"/>
</dbReference>
<dbReference type="PANTHER" id="PTHR43300:SF7">
    <property type="entry name" value="UDP-N-ACETYLBACILLOSAMINE N-ACETYLTRANSFERASE"/>
    <property type="match status" value="1"/>
</dbReference>
<dbReference type="Gene3D" id="3.40.50.20">
    <property type="match status" value="1"/>
</dbReference>
<evidence type="ECO:0000313" key="2">
    <source>
        <dbReference type="EMBL" id="SHK76302.1"/>
    </source>
</evidence>
<keyword evidence="2" id="KW-0012">Acyltransferase</keyword>
<dbReference type="InterPro" id="IPR050179">
    <property type="entry name" value="Trans_hexapeptide_repeat"/>
</dbReference>
<dbReference type="PANTHER" id="PTHR43300">
    <property type="entry name" value="ACETYLTRANSFERASE"/>
    <property type="match status" value="1"/>
</dbReference>
<keyword evidence="3" id="KW-1185">Reference proteome</keyword>
<dbReference type="InterPro" id="IPR011004">
    <property type="entry name" value="Trimer_LpxA-like_sf"/>
</dbReference>
<dbReference type="GO" id="GO:0016746">
    <property type="term" value="F:acyltransferase activity"/>
    <property type="evidence" value="ECO:0007669"/>
    <property type="project" value="UniProtKB-KW"/>
</dbReference>
<dbReference type="InterPro" id="IPR020019">
    <property type="entry name" value="AcTrfase_PglD-like"/>
</dbReference>
<dbReference type="AlphaFoldDB" id="A0A1M6V473"/>
<evidence type="ECO:0000313" key="3">
    <source>
        <dbReference type="Proteomes" id="UP000183997"/>
    </source>
</evidence>
<dbReference type="SUPFAM" id="SSF51161">
    <property type="entry name" value="Trimeric LpxA-like enzymes"/>
    <property type="match status" value="1"/>
</dbReference>
<protein>
    <submittedName>
        <fullName evidence="2">Sugar O-acyltransferase, sialic acid O-acetyltransferase NeuD family</fullName>
    </submittedName>
</protein>
<dbReference type="OrthoDB" id="9801456at2"/>
<reference evidence="3" key="1">
    <citation type="submission" date="2016-11" db="EMBL/GenBank/DDBJ databases">
        <authorList>
            <person name="Varghese N."/>
            <person name="Submissions S."/>
        </authorList>
    </citation>
    <scope>NUCLEOTIDE SEQUENCE [LARGE SCALE GENOMIC DNA]</scope>
    <source>
        <strain evidence="3">DSM 10349</strain>
    </source>
</reference>
<name>A0A1M6V473_9FIRM</name>
<proteinExistence type="predicted"/>
<dbReference type="Gene3D" id="2.160.10.10">
    <property type="entry name" value="Hexapeptide repeat proteins"/>
    <property type="match status" value="1"/>
</dbReference>
<dbReference type="EMBL" id="FRAR01000023">
    <property type="protein sequence ID" value="SHK76302.1"/>
    <property type="molecule type" value="Genomic_DNA"/>
</dbReference>
<dbReference type="Proteomes" id="UP000183997">
    <property type="component" value="Unassembled WGS sequence"/>
</dbReference>
<accession>A0A1M6V473</accession>
<organism evidence="2 3">
    <name type="scientific">Desulforamulus aeronauticus DSM 10349</name>
    <dbReference type="NCBI Taxonomy" id="1121421"/>
    <lineage>
        <taxon>Bacteria</taxon>
        <taxon>Bacillati</taxon>
        <taxon>Bacillota</taxon>
        <taxon>Clostridia</taxon>
        <taxon>Eubacteriales</taxon>
        <taxon>Peptococcaceae</taxon>
        <taxon>Desulforamulus</taxon>
    </lineage>
</organism>
<dbReference type="InterPro" id="IPR041561">
    <property type="entry name" value="PglD_N"/>
</dbReference>
<dbReference type="RefSeq" id="WP_072916013.1">
    <property type="nucleotide sequence ID" value="NZ_FRAR01000023.1"/>
</dbReference>
<feature type="domain" description="PglD N-terminal" evidence="1">
    <location>
        <begin position="3"/>
        <end position="82"/>
    </location>
</feature>
<sequence length="217" mass="23244">MKDLIIVGGGGMARKVLVTLKKMNKSEPKWNIKGFIDDNVHVLDNVKCDYGIIGSIVDWQPKDKEVFVMGISSPAVKEKVARILKDKGARFETIISPEVLLGDFVTFGEGCVVMTPFVIDCGATFGNFVTVLGSTVSFDAKIGDFTTTAGFANTTTANLGKRVYVGSHAVILEGLTVGDDAYISVGSIVLNDVPAGVQVFGYPARIFRDNNVKGSTK</sequence>
<dbReference type="Pfam" id="PF17836">
    <property type="entry name" value="PglD_N"/>
    <property type="match status" value="1"/>
</dbReference>
<evidence type="ECO:0000259" key="1">
    <source>
        <dbReference type="Pfam" id="PF17836"/>
    </source>
</evidence>
<dbReference type="STRING" id="1121421.SAMN02745123_03040"/>
<keyword evidence="2" id="KW-0808">Transferase</keyword>
<gene>
    <name evidence="2" type="ORF">SAMN02745123_03040</name>
</gene>